<evidence type="ECO:0000256" key="1">
    <source>
        <dbReference type="ARBA" id="ARBA00004496"/>
    </source>
</evidence>
<gene>
    <name evidence="12" type="ORF">CONCODRAFT_78043</name>
</gene>
<evidence type="ECO:0000256" key="6">
    <source>
        <dbReference type="ARBA" id="ARBA00022801"/>
    </source>
</evidence>
<dbReference type="InterPro" id="IPR036264">
    <property type="entry name" value="Bact_exopeptidase_dim_dom"/>
</dbReference>
<evidence type="ECO:0000313" key="13">
    <source>
        <dbReference type="Proteomes" id="UP000070444"/>
    </source>
</evidence>
<evidence type="ECO:0000256" key="7">
    <source>
        <dbReference type="ARBA" id="ARBA00022833"/>
    </source>
</evidence>
<dbReference type="NCBIfam" id="TIGR01880">
    <property type="entry name" value="Ac-peptdase-euk"/>
    <property type="match status" value="1"/>
</dbReference>
<evidence type="ECO:0000256" key="4">
    <source>
        <dbReference type="ARBA" id="ARBA00022490"/>
    </source>
</evidence>
<dbReference type="GO" id="GO:0005737">
    <property type="term" value="C:cytoplasm"/>
    <property type="evidence" value="ECO:0007669"/>
    <property type="project" value="UniProtKB-SubCell"/>
</dbReference>
<keyword evidence="5 10" id="KW-0479">Metal-binding</keyword>
<evidence type="ECO:0000256" key="9">
    <source>
        <dbReference type="PIRSR" id="PIRSR036696-1"/>
    </source>
</evidence>
<name>A0A137PAM0_CONC2</name>
<feature type="domain" description="Peptidase M20 dimerisation" evidence="11">
    <location>
        <begin position="188"/>
        <end position="300"/>
    </location>
</feature>
<evidence type="ECO:0000256" key="8">
    <source>
        <dbReference type="ARBA" id="ARBA00029656"/>
    </source>
</evidence>
<keyword evidence="6" id="KW-0378">Hydrolase</keyword>
<feature type="active site" evidence="9">
    <location>
        <position position="78"/>
    </location>
</feature>
<evidence type="ECO:0000259" key="11">
    <source>
        <dbReference type="Pfam" id="PF07687"/>
    </source>
</evidence>
<dbReference type="InterPro" id="IPR002933">
    <property type="entry name" value="Peptidase_M20"/>
</dbReference>
<dbReference type="InterPro" id="IPR011650">
    <property type="entry name" value="Peptidase_M20_dimer"/>
</dbReference>
<dbReference type="GO" id="GO:0004046">
    <property type="term" value="F:aminoacylase activity"/>
    <property type="evidence" value="ECO:0007669"/>
    <property type="project" value="UniProtKB-EC"/>
</dbReference>
<sequence length="402" mass="45569">MSEAEHIAVTNFRTYLRIKTVQPKPDYESCTAFLKKMAKELDLGVKIFECVPGKPIVILTWTGQDPSLPSILLNSHTDVVPVFEESWNWDPFGAEKVKDEDGKYRIYARGSQDMKIVGLLYLEAIRELQQNGFKPLRTLHLSFVPDEEIGGIDGMEKFVRTEEFKALNIGLSLDEGIANPNNAYRVFYGERTAWKVKLRATGNTGHGSQFIENLATDKLLRAIKKFNDFREDQFNILKGDTNKQLGEVTTFNLNMLEGGVQFNVVPKVVEAVFDIRIATDVNLDEFQKKLEGFAKEEGVEFSFEQYFAGAANTSIHPDYPWWKALTKACSQFGVEIEPEVFPAATDSRFLRQINVPAYGVSPLKNLPILLHDHNEYVLEDTVLEGLEFYKILIPLVANEPAF</sequence>
<feature type="binding site" evidence="10">
    <location>
        <position position="76"/>
    </location>
    <ligand>
        <name>Zn(2+)</name>
        <dbReference type="ChEBI" id="CHEBI:29105"/>
        <label>1</label>
    </ligand>
</feature>
<dbReference type="Pfam" id="PF07687">
    <property type="entry name" value="M20_dimer"/>
    <property type="match status" value="1"/>
</dbReference>
<dbReference type="SUPFAM" id="SSF53187">
    <property type="entry name" value="Zn-dependent exopeptidases"/>
    <property type="match status" value="1"/>
</dbReference>
<feature type="binding site" evidence="10">
    <location>
        <position position="371"/>
    </location>
    <ligand>
        <name>Zn(2+)</name>
        <dbReference type="ChEBI" id="CHEBI:29105"/>
        <label>2</label>
    </ligand>
</feature>
<keyword evidence="13" id="KW-1185">Reference proteome</keyword>
<feature type="binding site" evidence="10">
    <location>
        <position position="175"/>
    </location>
    <ligand>
        <name>Zn(2+)</name>
        <dbReference type="ChEBI" id="CHEBI:29105"/>
        <label>1</label>
    </ligand>
</feature>
<dbReference type="InterPro" id="IPR052083">
    <property type="entry name" value="Aminoacylase-1_M20A"/>
</dbReference>
<comment type="subcellular location">
    <subcellularLocation>
        <location evidence="1">Cytoplasm</location>
    </subcellularLocation>
</comment>
<dbReference type="PANTHER" id="PTHR45892:SF1">
    <property type="entry name" value="AMINOACYLASE-1"/>
    <property type="match status" value="1"/>
</dbReference>
<evidence type="ECO:0000313" key="12">
    <source>
        <dbReference type="EMBL" id="KXN72025.1"/>
    </source>
</evidence>
<dbReference type="GO" id="GO:0006520">
    <property type="term" value="P:amino acid metabolic process"/>
    <property type="evidence" value="ECO:0007669"/>
    <property type="project" value="InterPro"/>
</dbReference>
<feature type="binding site" evidence="10">
    <location>
        <position position="113"/>
    </location>
    <ligand>
        <name>Zn(2+)</name>
        <dbReference type="ChEBI" id="CHEBI:29105"/>
        <label>2</label>
    </ligand>
</feature>
<dbReference type="OrthoDB" id="3064516at2759"/>
<dbReference type="InterPro" id="IPR010159">
    <property type="entry name" value="N-acyl_aa_amidohydrolase"/>
</dbReference>
<comment type="cofactor">
    <cofactor evidence="10">
        <name>Zn(2+)</name>
        <dbReference type="ChEBI" id="CHEBI:29105"/>
    </cofactor>
    <text evidence="10">Binds 2 Zn(2+) ions per subunit.</text>
</comment>
<keyword evidence="7 10" id="KW-0862">Zinc</keyword>
<evidence type="ECO:0000256" key="3">
    <source>
        <dbReference type="ARBA" id="ARBA00011913"/>
    </source>
</evidence>
<dbReference type="Proteomes" id="UP000070444">
    <property type="component" value="Unassembled WGS sequence"/>
</dbReference>
<dbReference type="Pfam" id="PF01546">
    <property type="entry name" value="Peptidase_M20"/>
    <property type="match status" value="1"/>
</dbReference>
<dbReference type="InterPro" id="IPR001261">
    <property type="entry name" value="ArgE/DapE_CS"/>
</dbReference>
<dbReference type="PIRSF" id="PIRSF036696">
    <property type="entry name" value="ACY-1"/>
    <property type="match status" value="1"/>
</dbReference>
<evidence type="ECO:0000256" key="10">
    <source>
        <dbReference type="PIRSR" id="PIRSR036696-2"/>
    </source>
</evidence>
<dbReference type="PANTHER" id="PTHR45892">
    <property type="entry name" value="AMINOACYLASE-1"/>
    <property type="match status" value="1"/>
</dbReference>
<dbReference type="FunFam" id="3.40.630.10:FF:000019">
    <property type="entry name" value="Aminoacylase 1"/>
    <property type="match status" value="1"/>
</dbReference>
<feature type="active site" description="Proton acceptor" evidence="9">
    <location>
        <position position="147"/>
    </location>
</feature>
<evidence type="ECO:0000256" key="5">
    <source>
        <dbReference type="ARBA" id="ARBA00022723"/>
    </source>
</evidence>
<dbReference type="STRING" id="796925.A0A137PAM0"/>
<dbReference type="Gene3D" id="3.40.630.10">
    <property type="entry name" value="Zn peptidases"/>
    <property type="match status" value="1"/>
</dbReference>
<dbReference type="FunFam" id="3.30.70.360:FF:000005">
    <property type="entry name" value="Putative Aminoacylase-1"/>
    <property type="match status" value="1"/>
</dbReference>
<dbReference type="SUPFAM" id="SSF55031">
    <property type="entry name" value="Bacterial exopeptidase dimerisation domain"/>
    <property type="match status" value="1"/>
</dbReference>
<proteinExistence type="inferred from homology"/>
<dbReference type="PROSITE" id="PS00758">
    <property type="entry name" value="ARGE_DAPE_CPG2_1"/>
    <property type="match status" value="1"/>
</dbReference>
<feature type="binding site" evidence="10">
    <location>
        <position position="113"/>
    </location>
    <ligand>
        <name>Zn(2+)</name>
        <dbReference type="ChEBI" id="CHEBI:29105"/>
        <label>1</label>
    </ligand>
</feature>
<accession>A0A137PAM0</accession>
<dbReference type="Gene3D" id="1.10.150.900">
    <property type="match status" value="1"/>
</dbReference>
<dbReference type="OMA" id="GTDAKQF"/>
<dbReference type="GO" id="GO:0046872">
    <property type="term" value="F:metal ion binding"/>
    <property type="evidence" value="ECO:0007669"/>
    <property type="project" value="UniProtKB-KW"/>
</dbReference>
<comment type="similarity">
    <text evidence="2">Belongs to the peptidase M20A family.</text>
</comment>
<evidence type="ECO:0000256" key="2">
    <source>
        <dbReference type="ARBA" id="ARBA00006247"/>
    </source>
</evidence>
<feature type="binding site" evidence="10">
    <location>
        <position position="148"/>
    </location>
    <ligand>
        <name>Zn(2+)</name>
        <dbReference type="ChEBI" id="CHEBI:29105"/>
        <label>2</label>
    </ligand>
</feature>
<dbReference type="AlphaFoldDB" id="A0A137PAM0"/>
<reference evidence="12 13" key="1">
    <citation type="journal article" date="2015" name="Genome Biol. Evol.">
        <title>Phylogenomic analyses indicate that early fungi evolved digesting cell walls of algal ancestors of land plants.</title>
        <authorList>
            <person name="Chang Y."/>
            <person name="Wang S."/>
            <person name="Sekimoto S."/>
            <person name="Aerts A.L."/>
            <person name="Choi C."/>
            <person name="Clum A."/>
            <person name="LaButti K.M."/>
            <person name="Lindquist E.A."/>
            <person name="Yee Ngan C."/>
            <person name="Ohm R.A."/>
            <person name="Salamov A.A."/>
            <person name="Grigoriev I.V."/>
            <person name="Spatafora J.W."/>
            <person name="Berbee M.L."/>
        </authorList>
    </citation>
    <scope>NUCLEOTIDE SEQUENCE [LARGE SCALE GENOMIC DNA]</scope>
    <source>
        <strain evidence="12 13">NRRL 28638</strain>
    </source>
</reference>
<organism evidence="12 13">
    <name type="scientific">Conidiobolus coronatus (strain ATCC 28846 / CBS 209.66 / NRRL 28638)</name>
    <name type="common">Delacroixia coronata</name>
    <dbReference type="NCBI Taxonomy" id="796925"/>
    <lineage>
        <taxon>Eukaryota</taxon>
        <taxon>Fungi</taxon>
        <taxon>Fungi incertae sedis</taxon>
        <taxon>Zoopagomycota</taxon>
        <taxon>Entomophthoromycotina</taxon>
        <taxon>Entomophthoromycetes</taxon>
        <taxon>Entomophthorales</taxon>
        <taxon>Ancylistaceae</taxon>
        <taxon>Conidiobolus</taxon>
    </lineage>
</organism>
<dbReference type="EC" id="3.5.1.14" evidence="3"/>
<dbReference type="EMBL" id="KQ964462">
    <property type="protein sequence ID" value="KXN72025.1"/>
    <property type="molecule type" value="Genomic_DNA"/>
</dbReference>
<dbReference type="Gene3D" id="3.30.70.360">
    <property type="match status" value="1"/>
</dbReference>
<protein>
    <recommendedName>
        <fullName evidence="3">N-acyl-aliphatic-L-amino acid amidohydrolase</fullName>
        <ecNumber evidence="3">3.5.1.14</ecNumber>
    </recommendedName>
    <alternativeName>
        <fullName evidence="8">N-acyl-L-amino-acid amidohydrolase</fullName>
    </alternativeName>
</protein>
<keyword evidence="4" id="KW-0963">Cytoplasm</keyword>